<sequence length="81" mass="9374">MARINSPCTEICKNQQGKPIRRMCVLCHQKKRQILERQQARKNERIGSPGVKPAEWLSKRRSCAVLEKGGWALRFPVVFRA</sequence>
<organism evidence="1 2">
    <name type="scientific">Melipona quadrifasciata</name>
    <dbReference type="NCBI Taxonomy" id="166423"/>
    <lineage>
        <taxon>Eukaryota</taxon>
        <taxon>Metazoa</taxon>
        <taxon>Ecdysozoa</taxon>
        <taxon>Arthropoda</taxon>
        <taxon>Hexapoda</taxon>
        <taxon>Insecta</taxon>
        <taxon>Pterygota</taxon>
        <taxon>Neoptera</taxon>
        <taxon>Endopterygota</taxon>
        <taxon>Hymenoptera</taxon>
        <taxon>Apocrita</taxon>
        <taxon>Aculeata</taxon>
        <taxon>Apoidea</taxon>
        <taxon>Anthophila</taxon>
        <taxon>Apidae</taxon>
        <taxon>Melipona</taxon>
    </lineage>
</organism>
<proteinExistence type="predicted"/>
<reference evidence="1 2" key="1">
    <citation type="submission" date="2015-07" db="EMBL/GenBank/DDBJ databases">
        <title>The genome of Melipona quadrifasciata.</title>
        <authorList>
            <person name="Pan H."/>
            <person name="Kapheim K."/>
        </authorList>
    </citation>
    <scope>NUCLEOTIDE SEQUENCE [LARGE SCALE GENOMIC DNA]</scope>
    <source>
        <strain evidence="1">0111107301</strain>
        <tissue evidence="1">Whole body</tissue>
    </source>
</reference>
<evidence type="ECO:0000313" key="2">
    <source>
        <dbReference type="Proteomes" id="UP000053105"/>
    </source>
</evidence>
<keyword evidence="2" id="KW-1185">Reference proteome</keyword>
<dbReference type="Proteomes" id="UP000053105">
    <property type="component" value="Unassembled WGS sequence"/>
</dbReference>
<dbReference type="AlphaFoldDB" id="A0A0N0U5F0"/>
<accession>A0A0N0U5F0</accession>
<protein>
    <submittedName>
        <fullName evidence="1">Uncharacterized protein</fullName>
    </submittedName>
</protein>
<name>A0A0N0U5F0_9HYME</name>
<dbReference type="OrthoDB" id="123207at2759"/>
<gene>
    <name evidence="1" type="ORF">WN51_12706</name>
</gene>
<dbReference type="EMBL" id="KQ435775">
    <property type="protein sequence ID" value="KOX75021.1"/>
    <property type="molecule type" value="Genomic_DNA"/>
</dbReference>
<evidence type="ECO:0000313" key="1">
    <source>
        <dbReference type="EMBL" id="KOX75021.1"/>
    </source>
</evidence>